<keyword evidence="3" id="KW-1133">Transmembrane helix</keyword>
<feature type="domain" description="Translocation and assembly module TamB C-terminal" evidence="6">
    <location>
        <begin position="885"/>
        <end position="1234"/>
    </location>
</feature>
<dbReference type="PANTHER" id="PTHR36985:SF1">
    <property type="entry name" value="TRANSLOCATION AND ASSEMBLY MODULE SUBUNIT TAMB"/>
    <property type="match status" value="1"/>
</dbReference>
<proteinExistence type="predicted"/>
<dbReference type="EMBL" id="AP014800">
    <property type="protein sequence ID" value="BAQ69846.1"/>
    <property type="molecule type" value="Genomic_DNA"/>
</dbReference>
<dbReference type="KEGG" id="rsu:NHU_02699"/>
<keyword evidence="2" id="KW-0812">Transmembrane</keyword>
<dbReference type="GO" id="GO:0009306">
    <property type="term" value="P:protein secretion"/>
    <property type="evidence" value="ECO:0007669"/>
    <property type="project" value="InterPro"/>
</dbReference>
<evidence type="ECO:0000256" key="3">
    <source>
        <dbReference type="ARBA" id="ARBA00022989"/>
    </source>
</evidence>
<keyword evidence="4" id="KW-0472">Membrane</keyword>
<evidence type="ECO:0000256" key="2">
    <source>
        <dbReference type="ARBA" id="ARBA00022692"/>
    </source>
</evidence>
<keyword evidence="5" id="KW-0732">Signal</keyword>
<gene>
    <name evidence="7" type="ORF">NHU_02699</name>
</gene>
<dbReference type="Pfam" id="PF04357">
    <property type="entry name" value="TamB"/>
    <property type="match status" value="1"/>
</dbReference>
<sequence length="1234" mass="125600">MRVFLGFLLLLMTALPLAAQEDDRGVLVSFLEDKLSSAGREIRIEGFEGALSSRATLKELTIADEDGVWLTVRGAVLDWSRAALLRGEVKVDELSADEILLPRLPRGGGASVEKSEATPFALPDLPVSIDIGRVRTPRLVLGEALIGQEADLALDGALSLAGGAGRADIEATRSDAEGDFAIRAAYANDNQELSLDISLTEGAGGIVSSLAGLPGAPPLALTVKGDGPLSDFAADLALATEDEPRVAGRLTIVAPADAPEDRAFAATLSGDLAPLVAEPLRPFFGAATDLEIDGTRGADRRLDISRLEVSTGALQLGGTLSLAATGLPEKVDLTGRLTGPVLLPVSGLDTTLDGATLEASFDAATGEAWQAAITLDGLASGPLTLAHADLTGTGSIRPQDPALEADIAFRATGLGHAEPALARALGQAAEGHARLSWQAGVPLELTDLQIASGDARLTAEGTLGSAAKGLPFDGRIGAALDDLSRFAALAGRGLGGAARADLSGRYRLLDGIFDLSLDAETTDLKTGTPRLDPLLAGAGQVRLAAARGPEGTSLKQLHVETPGLRLDGQGDLSSAAGGLTLTGLVPDLALVDPKLTGPGRLDTAFGWEAGGRLRLDRFEATAAGAEIAAEGALTPGDPALPAEGKVTLSAPKLSVFSGLAGRPLAGKLDATLSGQGAVKGDFDATLSAEGQGLAIGIAQIDRLIGGKTTIAAAGARKAGDLTVGRLDIETPRLTVKAEDSAGDGTLDLTASLSDLALLVEGFPGPVALKGQARPEGADWRLTLNATGPSSTTAAIGGRLARDASSADLSLKGRAPLSLANPFIAPRSLDGMAAYDLTLKGPLGLSALSGRATTSGARLSAPTLGAALTDIGGRVDLSGGRARLDLTGRLGGGQVAVSGPITLSGAFPAELAIRLTRARLQDPTLYETSVDGSVTVTGPLTGGARIAGQLDVGRTEITVPSTGLGGGGELPEIDHLGTPAAVQATLRRAGLVATEGEGEGGGGRPYPLDLTVNAPSQVFVRGRGIDAELGGRLRLGGSTADVVASGQFELIRGRLDILAQRFTLDEGRVTLSGSFDPRLYFVAATQSGDVTARIVVEGPASAPEIKFSSSPELPQEEVISRILFGRGLDTLSPLQAAELASAVATLMGKGGQGILGALRGATGLDDLDVNSTEEGGTELSAGKYLSDKVYSQVTVNQKGQSEINLNLDVSPYVTLKGHAGAEGDTGIGIFYERDY</sequence>
<name>A0A0D6B472_RHOSU</name>
<evidence type="ECO:0000313" key="7">
    <source>
        <dbReference type="EMBL" id="BAQ69846.1"/>
    </source>
</evidence>
<accession>A0A0D6B472</accession>
<dbReference type="Proteomes" id="UP000064912">
    <property type="component" value="Chromosome"/>
</dbReference>
<evidence type="ECO:0000256" key="1">
    <source>
        <dbReference type="ARBA" id="ARBA00004167"/>
    </source>
</evidence>
<evidence type="ECO:0000256" key="5">
    <source>
        <dbReference type="SAM" id="SignalP"/>
    </source>
</evidence>
<feature type="signal peptide" evidence="5">
    <location>
        <begin position="1"/>
        <end position="19"/>
    </location>
</feature>
<evidence type="ECO:0000313" key="8">
    <source>
        <dbReference type="Proteomes" id="UP000064912"/>
    </source>
</evidence>
<evidence type="ECO:0000259" key="6">
    <source>
        <dbReference type="Pfam" id="PF04357"/>
    </source>
</evidence>
<reference evidence="7 8" key="1">
    <citation type="submission" date="2015-02" db="EMBL/GenBank/DDBJ databases">
        <title>Genome sequene of Rhodovulum sulfidophilum DSM 2351.</title>
        <authorList>
            <person name="Nagao N."/>
        </authorList>
    </citation>
    <scope>NUCLEOTIDE SEQUENCE [LARGE SCALE GENOMIC DNA]</scope>
    <source>
        <strain evidence="7 8">DSM 2351</strain>
    </source>
</reference>
<protein>
    <recommendedName>
        <fullName evidence="6">Translocation and assembly module TamB C-terminal domain-containing protein</fullName>
    </recommendedName>
</protein>
<dbReference type="AlphaFoldDB" id="A0A0D6B472"/>
<dbReference type="InterPro" id="IPR007452">
    <property type="entry name" value="TamB_C"/>
</dbReference>
<dbReference type="eggNOG" id="COG2911">
    <property type="taxonomic scope" value="Bacteria"/>
</dbReference>
<feature type="chain" id="PRO_5002300998" description="Translocation and assembly module TamB C-terminal domain-containing protein" evidence="5">
    <location>
        <begin position="20"/>
        <end position="1234"/>
    </location>
</feature>
<dbReference type="GO" id="GO:0005886">
    <property type="term" value="C:plasma membrane"/>
    <property type="evidence" value="ECO:0007669"/>
    <property type="project" value="InterPro"/>
</dbReference>
<dbReference type="PANTHER" id="PTHR36985">
    <property type="entry name" value="TRANSLOCATION AND ASSEMBLY MODULE SUBUNIT TAMB"/>
    <property type="match status" value="1"/>
</dbReference>
<evidence type="ECO:0000256" key="4">
    <source>
        <dbReference type="ARBA" id="ARBA00023136"/>
    </source>
</evidence>
<dbReference type="PATRIC" id="fig|35806.4.peg.2776"/>
<comment type="subcellular location">
    <subcellularLocation>
        <location evidence="1">Membrane</location>
        <topology evidence="1">Single-pass membrane protein</topology>
    </subcellularLocation>
</comment>
<organism evidence="7 8">
    <name type="scientific">Rhodovulum sulfidophilum</name>
    <name type="common">Rhodobacter sulfidophilus</name>
    <dbReference type="NCBI Taxonomy" id="35806"/>
    <lineage>
        <taxon>Bacteria</taxon>
        <taxon>Pseudomonadati</taxon>
        <taxon>Pseudomonadota</taxon>
        <taxon>Alphaproteobacteria</taxon>
        <taxon>Rhodobacterales</taxon>
        <taxon>Paracoccaceae</taxon>
        <taxon>Rhodovulum</taxon>
    </lineage>
</organism>